<dbReference type="PRINTS" id="PR01415">
    <property type="entry name" value="ANKYRIN"/>
</dbReference>
<dbReference type="PANTHER" id="PTHR24198:SF165">
    <property type="entry name" value="ANKYRIN REPEAT-CONTAINING PROTEIN-RELATED"/>
    <property type="match status" value="1"/>
</dbReference>
<sequence>MAPSSASINSRNKNGSTPLHLACEWSTKSKGEALEITRILLDNGADFNAKGHNQMIPLHIASRDNSSEFIYYILRNKGPRLIRDTLLNLSIHYGVLIGHEDPVDRVPVTEKMILLSSGAISWSSKKQPTAARFTTAPKPLLLRMVLNVFGFQLKPGMKINIKYGNKGALDLTKNSTPNSRTKHINVQHHFV</sequence>
<dbReference type="InterPro" id="IPR002110">
    <property type="entry name" value="Ankyrin_rpt"/>
</dbReference>
<protein>
    <submittedName>
        <fullName evidence="4">Uncharacterized protein</fullName>
    </submittedName>
</protein>
<feature type="repeat" description="ANK" evidence="3">
    <location>
        <begin position="14"/>
        <end position="52"/>
    </location>
</feature>
<dbReference type="Proteomes" id="UP001152798">
    <property type="component" value="Chromosome 4"/>
</dbReference>
<dbReference type="Pfam" id="PF12796">
    <property type="entry name" value="Ank_2"/>
    <property type="match status" value="1"/>
</dbReference>
<evidence type="ECO:0000313" key="4">
    <source>
        <dbReference type="EMBL" id="CAH1397915.1"/>
    </source>
</evidence>
<dbReference type="EMBL" id="OV725080">
    <property type="protein sequence ID" value="CAH1397915.1"/>
    <property type="molecule type" value="Genomic_DNA"/>
</dbReference>
<dbReference type="AlphaFoldDB" id="A0A9P0MLQ7"/>
<dbReference type="PROSITE" id="PS50088">
    <property type="entry name" value="ANK_REPEAT"/>
    <property type="match status" value="1"/>
</dbReference>
<evidence type="ECO:0000313" key="5">
    <source>
        <dbReference type="Proteomes" id="UP001152798"/>
    </source>
</evidence>
<dbReference type="InterPro" id="IPR036770">
    <property type="entry name" value="Ankyrin_rpt-contain_sf"/>
</dbReference>
<dbReference type="SUPFAM" id="SSF48403">
    <property type="entry name" value="Ankyrin repeat"/>
    <property type="match status" value="1"/>
</dbReference>
<organism evidence="4 5">
    <name type="scientific">Nezara viridula</name>
    <name type="common">Southern green stink bug</name>
    <name type="synonym">Cimex viridulus</name>
    <dbReference type="NCBI Taxonomy" id="85310"/>
    <lineage>
        <taxon>Eukaryota</taxon>
        <taxon>Metazoa</taxon>
        <taxon>Ecdysozoa</taxon>
        <taxon>Arthropoda</taxon>
        <taxon>Hexapoda</taxon>
        <taxon>Insecta</taxon>
        <taxon>Pterygota</taxon>
        <taxon>Neoptera</taxon>
        <taxon>Paraneoptera</taxon>
        <taxon>Hemiptera</taxon>
        <taxon>Heteroptera</taxon>
        <taxon>Panheteroptera</taxon>
        <taxon>Pentatomomorpha</taxon>
        <taxon>Pentatomoidea</taxon>
        <taxon>Pentatomidae</taxon>
        <taxon>Pentatominae</taxon>
        <taxon>Nezara</taxon>
    </lineage>
</organism>
<evidence type="ECO:0000256" key="3">
    <source>
        <dbReference type="PROSITE-ProRule" id="PRU00023"/>
    </source>
</evidence>
<keyword evidence="2 3" id="KW-0040">ANK repeat</keyword>
<proteinExistence type="predicted"/>
<evidence type="ECO:0000256" key="1">
    <source>
        <dbReference type="ARBA" id="ARBA00022737"/>
    </source>
</evidence>
<gene>
    <name evidence="4" type="ORF">NEZAVI_LOCUS7662</name>
</gene>
<accession>A0A9P0MLQ7</accession>
<evidence type="ECO:0000256" key="2">
    <source>
        <dbReference type="ARBA" id="ARBA00023043"/>
    </source>
</evidence>
<name>A0A9P0MLQ7_NEZVI</name>
<reference evidence="4" key="1">
    <citation type="submission" date="2022-01" db="EMBL/GenBank/DDBJ databases">
        <authorList>
            <person name="King R."/>
        </authorList>
    </citation>
    <scope>NUCLEOTIDE SEQUENCE</scope>
</reference>
<dbReference type="Gene3D" id="1.25.40.20">
    <property type="entry name" value="Ankyrin repeat-containing domain"/>
    <property type="match status" value="1"/>
</dbReference>
<dbReference type="PANTHER" id="PTHR24198">
    <property type="entry name" value="ANKYRIN REPEAT AND PROTEIN KINASE DOMAIN-CONTAINING PROTEIN"/>
    <property type="match status" value="1"/>
</dbReference>
<dbReference type="CDD" id="cd09272">
    <property type="entry name" value="RNase_HI_RT_Ty1"/>
    <property type="match status" value="1"/>
</dbReference>
<dbReference type="PROSITE" id="PS50297">
    <property type="entry name" value="ANK_REP_REGION"/>
    <property type="match status" value="1"/>
</dbReference>
<dbReference type="OrthoDB" id="6577879at2759"/>
<dbReference type="SMART" id="SM00248">
    <property type="entry name" value="ANK"/>
    <property type="match status" value="2"/>
</dbReference>
<keyword evidence="1" id="KW-0677">Repeat</keyword>
<keyword evidence="5" id="KW-1185">Reference proteome</keyword>